<evidence type="ECO:0000256" key="1">
    <source>
        <dbReference type="ARBA" id="ARBA00001966"/>
    </source>
</evidence>
<dbReference type="AlphaFoldDB" id="A0A127BC16"/>
<dbReference type="GO" id="GO:0051539">
    <property type="term" value="F:4 iron, 4 sulfur cluster binding"/>
    <property type="evidence" value="ECO:0007669"/>
    <property type="project" value="UniProtKB-KW"/>
</dbReference>
<evidence type="ECO:0000256" key="4">
    <source>
        <dbReference type="ARBA" id="ARBA00022723"/>
    </source>
</evidence>
<feature type="domain" description="NADH:ubiquinone oxidoreductase-like 20kDa subunit" evidence="7">
    <location>
        <begin position="18"/>
        <end position="155"/>
    </location>
</feature>
<dbReference type="OrthoDB" id="92751at2157"/>
<dbReference type="EMBL" id="CP010835">
    <property type="protein sequence ID" value="AMM54745.1"/>
    <property type="molecule type" value="Genomic_DNA"/>
</dbReference>
<dbReference type="PATRIC" id="fig|1609559.3.peg.2026"/>
<protein>
    <submittedName>
        <fullName evidence="8">Hydrogenase</fullName>
    </submittedName>
</protein>
<dbReference type="RefSeq" id="WP_068324075.1">
    <property type="nucleotide sequence ID" value="NZ_CP010835.1"/>
</dbReference>
<dbReference type="InterPro" id="IPR006137">
    <property type="entry name" value="NADH_UbQ_OxRdtase-like_20kDa"/>
</dbReference>
<keyword evidence="4" id="KW-0479">Metal-binding</keyword>
<evidence type="ECO:0000256" key="3">
    <source>
        <dbReference type="ARBA" id="ARBA00022485"/>
    </source>
</evidence>
<gene>
    <name evidence="8" type="ORF">TQ32_09800</name>
</gene>
<dbReference type="Gene3D" id="3.40.50.12280">
    <property type="match status" value="1"/>
</dbReference>
<dbReference type="InterPro" id="IPR052375">
    <property type="entry name" value="Complex_I_20kDa-like"/>
</dbReference>
<keyword evidence="3" id="KW-0004">4Fe-4S</keyword>
<keyword evidence="6" id="KW-0411">Iron-sulfur</keyword>
<dbReference type="Pfam" id="PF01058">
    <property type="entry name" value="Oxidored_q6"/>
    <property type="match status" value="1"/>
</dbReference>
<evidence type="ECO:0000256" key="2">
    <source>
        <dbReference type="ARBA" id="ARBA00009173"/>
    </source>
</evidence>
<reference evidence="8 9" key="2">
    <citation type="journal article" date="2016" name="Int. J. Syst. Evol. Microbiol.">
        <title>Pyrococcus kukulkanii sp. nov., a hyperthermophilic, piezophilic archaeon isolated from a deep-sea hydrothermal vent.</title>
        <authorList>
            <person name="Callac N."/>
            <person name="Oger P."/>
            <person name="Lesongeur F."/>
            <person name="Rattray J.E."/>
            <person name="Vannier P."/>
            <person name="Michoud G."/>
            <person name="Beauverger M."/>
            <person name="Gayet N."/>
            <person name="Rouxel O."/>
            <person name="Jebbar M."/>
            <person name="Godfroy A."/>
        </authorList>
    </citation>
    <scope>NUCLEOTIDE SEQUENCE [LARGE SCALE GENOMIC DNA]</scope>
    <source>
        <strain evidence="8 9">NCB100</strain>
    </source>
</reference>
<accession>A0A127BC16</accession>
<evidence type="ECO:0000256" key="5">
    <source>
        <dbReference type="ARBA" id="ARBA00023004"/>
    </source>
</evidence>
<dbReference type="KEGG" id="pyc:TQ32_09800"/>
<proteinExistence type="inferred from homology"/>
<name>A0A127BC16_9EURY</name>
<evidence type="ECO:0000256" key="6">
    <source>
        <dbReference type="ARBA" id="ARBA00023014"/>
    </source>
</evidence>
<dbReference type="PANTHER" id="PTHR42989:SF1">
    <property type="entry name" value="FORMATE HYDROGENLYASE SUBUNIT 7-RELATED"/>
    <property type="match status" value="1"/>
</dbReference>
<evidence type="ECO:0000313" key="8">
    <source>
        <dbReference type="EMBL" id="AMM54745.1"/>
    </source>
</evidence>
<comment type="cofactor">
    <cofactor evidence="1">
        <name>[4Fe-4S] cluster</name>
        <dbReference type="ChEBI" id="CHEBI:49883"/>
    </cofactor>
</comment>
<evidence type="ECO:0000259" key="7">
    <source>
        <dbReference type="Pfam" id="PF01058"/>
    </source>
</evidence>
<dbReference type="GeneID" id="28492133"/>
<dbReference type="STRING" id="1609559.TQ32_09800"/>
<dbReference type="Proteomes" id="UP000070587">
    <property type="component" value="Chromosome"/>
</dbReference>
<comment type="similarity">
    <text evidence="2">Belongs to the complex I 20 kDa subunit family.</text>
</comment>
<reference evidence="9" key="1">
    <citation type="submission" date="2015-02" db="EMBL/GenBank/DDBJ databases">
        <title>Pyrococcus kukulkanii sp. nov., a novel hyperthermophilic archaeon isolated from a deep-sea hydrothermal vent at the Guaymas Basin.</title>
        <authorList>
            <person name="Oger P.M."/>
            <person name="Callac N."/>
            <person name="Jebbar M."/>
            <person name="Godfroy A."/>
        </authorList>
    </citation>
    <scope>NUCLEOTIDE SEQUENCE [LARGE SCALE GENOMIC DNA]</scope>
    <source>
        <strain evidence="9">NCB100</strain>
    </source>
</reference>
<dbReference type="SUPFAM" id="SSF56770">
    <property type="entry name" value="HydA/Nqo6-like"/>
    <property type="match status" value="1"/>
</dbReference>
<dbReference type="PANTHER" id="PTHR42989">
    <property type="entry name" value="HYDROGENASE-4 COMPONENT I"/>
    <property type="match status" value="1"/>
</dbReference>
<evidence type="ECO:0000313" key="9">
    <source>
        <dbReference type="Proteomes" id="UP000070587"/>
    </source>
</evidence>
<sequence>MKPKLRSIWVFHLNTGSCNGCDIEIIDVLTPFYDVERFGIKLVGSPRHAHALLVSGPLTRQAYYSAKETIKAMPPQPRVMVAIGTCACSGGIFYNGYPIYRRPESGRESCEYPRKGGINELLEDLKEEGEPIGPVIYIPGCPPRPEEIIYGIAQLIGLVEKRLSYQEYSDDTMKFRLPEGPIEERIRLTLRERLRHLVGYLDRERILEDFMKLVEQVEKSENPREELARLVKDYAAKCGDVRLAFCMALLENEYWRVRDALDAGKEFVYWI</sequence>
<keyword evidence="5" id="KW-0408">Iron</keyword>
<organism evidence="8 9">
    <name type="scientific">Pyrococcus kukulkanii</name>
    <dbReference type="NCBI Taxonomy" id="1609559"/>
    <lineage>
        <taxon>Archaea</taxon>
        <taxon>Methanobacteriati</taxon>
        <taxon>Methanobacteriota</taxon>
        <taxon>Thermococci</taxon>
        <taxon>Thermococcales</taxon>
        <taxon>Thermococcaceae</taxon>
        <taxon>Pyrococcus</taxon>
    </lineage>
</organism>
<dbReference type="GO" id="GO:0046872">
    <property type="term" value="F:metal ion binding"/>
    <property type="evidence" value="ECO:0007669"/>
    <property type="project" value="UniProtKB-KW"/>
</dbReference>